<dbReference type="PANTHER" id="PTHR11802">
    <property type="entry name" value="SERINE PROTEASE FAMILY S10 SERINE CARBOXYPEPTIDASE"/>
    <property type="match status" value="1"/>
</dbReference>
<evidence type="ECO:0000256" key="3">
    <source>
        <dbReference type="ARBA" id="ARBA00022729"/>
    </source>
</evidence>
<evidence type="ECO:0000256" key="4">
    <source>
        <dbReference type="ARBA" id="ARBA00022801"/>
    </source>
</evidence>
<dbReference type="RefSeq" id="WP_387962079.1">
    <property type="nucleotide sequence ID" value="NZ_JBHSGP010000012.1"/>
</dbReference>
<accession>A0ABV9N2Z8</accession>
<dbReference type="SUPFAM" id="SSF53474">
    <property type="entry name" value="alpha/beta-Hydrolases"/>
    <property type="match status" value="1"/>
</dbReference>
<dbReference type="Proteomes" id="UP001595953">
    <property type="component" value="Unassembled WGS sequence"/>
</dbReference>
<evidence type="ECO:0000256" key="1">
    <source>
        <dbReference type="ARBA" id="ARBA00022645"/>
    </source>
</evidence>
<feature type="chain" id="PRO_5046949912" evidence="6">
    <location>
        <begin position="19"/>
        <end position="495"/>
    </location>
</feature>
<evidence type="ECO:0000313" key="8">
    <source>
        <dbReference type="Proteomes" id="UP001595953"/>
    </source>
</evidence>
<dbReference type="Gene3D" id="3.40.50.1820">
    <property type="entry name" value="alpha/beta hydrolase"/>
    <property type="match status" value="1"/>
</dbReference>
<sequence>MKHSILSLITLAVFSISAQERTLPVDTTIITKHNITVKGVNFSYTAATGTQPVWDADGQPVASLFYTYYTRDNVKDRASRPLIISFNGGPGSASVWMHIAYTGPRILNIDDEGYPVQPYGFKSNPHSIIDVADIVFVNPVNTGYSRMIPNKEGKMPDKSLFFGINEDIKYLAEWINTFVSRNNRWESPKYIIGESYGGTRVMGLSLELQNNQWMYLNGVILVSPADYKVLRVGGPVSSALNLPYFTAAAWHHKMLPQDLQSKDLLDVLPEAEDYAINTLIPALAKGGFINENERKDVAKNMSRYSGLSEKVILQHNLDVPTQFFWKELLRDKTGQTIGRLDSRYLGYDKIEAGTSPDYSAELTSWLHSFTPAINHYIKNELKFDTDLKYNMFGPVRPWNNDNDNVRDNLRQAMAQNPYLHVLTQSGYYDGATTYFNAKYTMWQVDPSGKMKDRFTFKGYRSGHMMYLRYEDLISANEDLREFIKKSSAKGKAAKY</sequence>
<dbReference type="PROSITE" id="PS00131">
    <property type="entry name" value="CARBOXYPEPT_SER_SER"/>
    <property type="match status" value="1"/>
</dbReference>
<keyword evidence="1" id="KW-0121">Carboxypeptidase</keyword>
<comment type="caution">
    <text evidence="7">The sequence shown here is derived from an EMBL/GenBank/DDBJ whole genome shotgun (WGS) entry which is preliminary data.</text>
</comment>
<keyword evidence="4" id="KW-0378">Hydrolase</keyword>
<dbReference type="InterPro" id="IPR018202">
    <property type="entry name" value="Ser_caboxypep_ser_AS"/>
</dbReference>
<protein>
    <submittedName>
        <fullName evidence="7">S10 family peptidase</fullName>
    </submittedName>
</protein>
<reference evidence="8" key="1">
    <citation type="journal article" date="2019" name="Int. J. Syst. Evol. Microbiol.">
        <title>The Global Catalogue of Microorganisms (GCM) 10K type strain sequencing project: providing services to taxonomists for standard genome sequencing and annotation.</title>
        <authorList>
            <consortium name="The Broad Institute Genomics Platform"/>
            <consortium name="The Broad Institute Genome Sequencing Center for Infectious Disease"/>
            <person name="Wu L."/>
            <person name="Ma J."/>
        </authorList>
    </citation>
    <scope>NUCLEOTIDE SEQUENCE [LARGE SCALE GENOMIC DNA]</scope>
    <source>
        <strain evidence="8">CCUG 63682</strain>
    </source>
</reference>
<dbReference type="Pfam" id="PF00450">
    <property type="entry name" value="Peptidase_S10"/>
    <property type="match status" value="1"/>
</dbReference>
<keyword evidence="3 6" id="KW-0732">Signal</keyword>
<feature type="signal peptide" evidence="6">
    <location>
        <begin position="1"/>
        <end position="18"/>
    </location>
</feature>
<proteinExistence type="predicted"/>
<evidence type="ECO:0000256" key="2">
    <source>
        <dbReference type="ARBA" id="ARBA00022670"/>
    </source>
</evidence>
<keyword evidence="5" id="KW-0325">Glycoprotein</keyword>
<evidence type="ECO:0000256" key="6">
    <source>
        <dbReference type="SAM" id="SignalP"/>
    </source>
</evidence>
<dbReference type="InterPro" id="IPR001563">
    <property type="entry name" value="Peptidase_S10"/>
</dbReference>
<name>A0ABV9N2Z8_9FLAO</name>
<evidence type="ECO:0000313" key="7">
    <source>
        <dbReference type="EMBL" id="MFC4721965.1"/>
    </source>
</evidence>
<keyword evidence="8" id="KW-1185">Reference proteome</keyword>
<dbReference type="EMBL" id="JBHSGP010000012">
    <property type="protein sequence ID" value="MFC4721965.1"/>
    <property type="molecule type" value="Genomic_DNA"/>
</dbReference>
<evidence type="ECO:0000256" key="5">
    <source>
        <dbReference type="ARBA" id="ARBA00023180"/>
    </source>
</evidence>
<organism evidence="7 8">
    <name type="scientific">Geojedonia litorea</name>
    <dbReference type="NCBI Taxonomy" id="1268269"/>
    <lineage>
        <taxon>Bacteria</taxon>
        <taxon>Pseudomonadati</taxon>
        <taxon>Bacteroidota</taxon>
        <taxon>Flavobacteriia</taxon>
        <taxon>Flavobacteriales</taxon>
        <taxon>Flavobacteriaceae</taxon>
        <taxon>Geojedonia</taxon>
    </lineage>
</organism>
<dbReference type="PANTHER" id="PTHR11802:SF3">
    <property type="entry name" value="RETINOID-INDUCIBLE SERINE CARBOXYPEPTIDASE"/>
    <property type="match status" value="1"/>
</dbReference>
<keyword evidence="2" id="KW-0645">Protease</keyword>
<dbReference type="InterPro" id="IPR029058">
    <property type="entry name" value="AB_hydrolase_fold"/>
</dbReference>
<gene>
    <name evidence="7" type="ORF">ACFO5O_06515</name>
</gene>